<gene>
    <name evidence="3" type="primary">Qrich2_1</name>
    <name evidence="3" type="ORF">LOCOCH_R14566</name>
</gene>
<organism evidence="3 4">
    <name type="scientific">Helopsaltes ochotensis</name>
    <name type="common">Middendorff's grasshopper-warbler</name>
    <dbReference type="NCBI Taxonomy" id="3150915"/>
    <lineage>
        <taxon>Eukaryota</taxon>
        <taxon>Metazoa</taxon>
        <taxon>Chordata</taxon>
        <taxon>Craniata</taxon>
        <taxon>Vertebrata</taxon>
        <taxon>Euteleostomi</taxon>
        <taxon>Archelosauria</taxon>
        <taxon>Archosauria</taxon>
        <taxon>Dinosauria</taxon>
        <taxon>Saurischia</taxon>
        <taxon>Theropoda</taxon>
        <taxon>Coelurosauria</taxon>
        <taxon>Aves</taxon>
        <taxon>Neognathae</taxon>
        <taxon>Neoaves</taxon>
        <taxon>Telluraves</taxon>
        <taxon>Australaves</taxon>
        <taxon>Passeriformes</taxon>
        <taxon>Sylvioidea</taxon>
        <taxon>Locustellidae</taxon>
        <taxon>Helopsaltes</taxon>
    </lineage>
</organism>
<accession>A0A7L1S4Y2</accession>
<feature type="region of interest" description="Disordered" evidence="1">
    <location>
        <begin position="1"/>
        <end position="21"/>
    </location>
</feature>
<evidence type="ECO:0000313" key="4">
    <source>
        <dbReference type="Proteomes" id="UP000572057"/>
    </source>
</evidence>
<keyword evidence="4" id="KW-1185">Reference proteome</keyword>
<proteinExistence type="predicted"/>
<dbReference type="OrthoDB" id="5981048at2759"/>
<evidence type="ECO:0000313" key="3">
    <source>
        <dbReference type="EMBL" id="NXO44421.1"/>
    </source>
</evidence>
<dbReference type="InterPro" id="IPR032013">
    <property type="entry name" value="DUF4795"/>
</dbReference>
<dbReference type="AlphaFoldDB" id="A0A7L1S4Y2"/>
<reference evidence="4" key="1">
    <citation type="submission" date="2019-09" db="EMBL/GenBank/DDBJ databases">
        <title>Bird 10,000 Genomes (B10K) Project - Family phase.</title>
        <authorList>
            <person name="Zhang G."/>
        </authorList>
    </citation>
    <scope>NUCLEOTIDE SEQUENCE [LARGE SCALE GENOMIC DNA]</scope>
</reference>
<evidence type="ECO:0000256" key="1">
    <source>
        <dbReference type="SAM" id="MobiDB-lite"/>
    </source>
</evidence>
<feature type="non-terminal residue" evidence="3">
    <location>
        <position position="1"/>
    </location>
</feature>
<protein>
    <submittedName>
        <fullName evidence="3">QRIC2 protein</fullName>
    </submittedName>
</protein>
<comment type="caution">
    <text evidence="3">The sequence shown here is derived from an EMBL/GenBank/DDBJ whole genome shotgun (WGS) entry which is preliminary data.</text>
</comment>
<dbReference type="EMBL" id="VXBM01001598">
    <property type="protein sequence ID" value="NXO44421.1"/>
    <property type="molecule type" value="Genomic_DNA"/>
</dbReference>
<dbReference type="PANTHER" id="PTHR46766:SF1">
    <property type="entry name" value="GLUTAMINE-RICH PROTEIN 2"/>
    <property type="match status" value="1"/>
</dbReference>
<dbReference type="Pfam" id="PF16043">
    <property type="entry name" value="DUF4795"/>
    <property type="match status" value="1"/>
</dbReference>
<evidence type="ECO:0000259" key="2">
    <source>
        <dbReference type="Pfam" id="PF16043"/>
    </source>
</evidence>
<name>A0A7L1S4Y2_9PASS</name>
<dbReference type="PANTHER" id="PTHR46766">
    <property type="entry name" value="GLUTAMINE-RICH PROTEIN 2"/>
    <property type="match status" value="1"/>
</dbReference>
<sequence>QMQKEYEKLKFASGSLQKDSQKKQKAIEMLFEAMEKLQKEKADEQDVLAAMDLKADKAALGTKVDSSQFEDDMEQVDERMQELQSQISDQKDYWNKVLQQFSEAMEEKLDRQELKAFAEQMEACKRNLEELKNEMKDRDTGAGIKK</sequence>
<feature type="non-terminal residue" evidence="3">
    <location>
        <position position="146"/>
    </location>
</feature>
<feature type="domain" description="DUF4795" evidence="2">
    <location>
        <begin position="1"/>
        <end position="146"/>
    </location>
</feature>
<dbReference type="Proteomes" id="UP000572057">
    <property type="component" value="Unassembled WGS sequence"/>
</dbReference>
<feature type="compositionally biased region" description="Basic and acidic residues" evidence="1">
    <location>
        <begin position="1"/>
        <end position="10"/>
    </location>
</feature>